<name>A0A8J3M4H3_9MICO</name>
<feature type="domain" description="Aminoglycoside phosphotransferase" evidence="1">
    <location>
        <begin position="46"/>
        <end position="259"/>
    </location>
</feature>
<dbReference type="Pfam" id="PF01636">
    <property type="entry name" value="APH"/>
    <property type="match status" value="1"/>
</dbReference>
<accession>A0A8J3M4H3</accession>
<evidence type="ECO:0000313" key="3">
    <source>
        <dbReference type="Proteomes" id="UP000617531"/>
    </source>
</evidence>
<evidence type="ECO:0000313" key="2">
    <source>
        <dbReference type="EMBL" id="GHF16400.1"/>
    </source>
</evidence>
<dbReference type="InterPro" id="IPR011009">
    <property type="entry name" value="Kinase-like_dom_sf"/>
</dbReference>
<dbReference type="AlphaFoldDB" id="A0A8J3M4H3"/>
<dbReference type="InterPro" id="IPR002575">
    <property type="entry name" value="Aminoglycoside_PTrfase"/>
</dbReference>
<dbReference type="SUPFAM" id="SSF56112">
    <property type="entry name" value="Protein kinase-like (PK-like)"/>
    <property type="match status" value="1"/>
</dbReference>
<organism evidence="2 3">
    <name type="scientific">Pseudolysinimonas yzui</name>
    <dbReference type="NCBI Taxonomy" id="2708254"/>
    <lineage>
        <taxon>Bacteria</taxon>
        <taxon>Bacillati</taxon>
        <taxon>Actinomycetota</taxon>
        <taxon>Actinomycetes</taxon>
        <taxon>Micrococcales</taxon>
        <taxon>Microbacteriaceae</taxon>
        <taxon>Pseudolysinimonas</taxon>
    </lineage>
</organism>
<sequence length="342" mass="36068">MSDIRTPFGPTYPVDMARSHLTLAALATSAVADLDLVGAQSFGSPGGDFDAALLTGRDGRHWVIRVPRSERAEQEQSADLIALRALSAGVRARLPFTVSTFAGQVPIDGTRAVVSEFVYGSKVPLGSMTIELAASIGSAVAAIHALPPNVVIDAGLPAQSPVESLRAVVAVMDRAAATGLVPAALLSRWERASEEATLWQFTPAVINGALSSDSFLSANDDVTGMLGWHALRVGDPAADLQWLAGASLDVADSAFAAYSRVRGAVDRQLRQRASLLSELEVAKWLLHGTETRSTEVVDDAVGMLSALVDETQRDLMNPIGGPQVPLGVTEVEALLERTSRLR</sequence>
<reference evidence="2" key="2">
    <citation type="submission" date="2020-09" db="EMBL/GenBank/DDBJ databases">
        <authorList>
            <person name="Sun Q."/>
            <person name="Zhou Y."/>
        </authorList>
    </citation>
    <scope>NUCLEOTIDE SEQUENCE</scope>
    <source>
        <strain evidence="2">CGMCC 1.16548</strain>
    </source>
</reference>
<protein>
    <recommendedName>
        <fullName evidence="1">Aminoglycoside phosphotransferase domain-containing protein</fullName>
    </recommendedName>
</protein>
<comment type="caution">
    <text evidence="2">The sequence shown here is derived from an EMBL/GenBank/DDBJ whole genome shotgun (WGS) entry which is preliminary data.</text>
</comment>
<keyword evidence="3" id="KW-1185">Reference proteome</keyword>
<dbReference type="Gene3D" id="3.90.1200.10">
    <property type="match status" value="1"/>
</dbReference>
<gene>
    <name evidence="2" type="ORF">GCM10011600_16890</name>
</gene>
<proteinExistence type="predicted"/>
<dbReference type="EMBL" id="BNAI01000002">
    <property type="protein sequence ID" value="GHF16400.1"/>
    <property type="molecule type" value="Genomic_DNA"/>
</dbReference>
<reference evidence="2" key="1">
    <citation type="journal article" date="2014" name="Int. J. Syst. Evol. Microbiol.">
        <title>Complete genome sequence of Corynebacterium casei LMG S-19264T (=DSM 44701T), isolated from a smear-ripened cheese.</title>
        <authorList>
            <consortium name="US DOE Joint Genome Institute (JGI-PGF)"/>
            <person name="Walter F."/>
            <person name="Albersmeier A."/>
            <person name="Kalinowski J."/>
            <person name="Ruckert C."/>
        </authorList>
    </citation>
    <scope>NUCLEOTIDE SEQUENCE</scope>
    <source>
        <strain evidence="2">CGMCC 1.16548</strain>
    </source>
</reference>
<dbReference type="Proteomes" id="UP000617531">
    <property type="component" value="Unassembled WGS sequence"/>
</dbReference>
<evidence type="ECO:0000259" key="1">
    <source>
        <dbReference type="Pfam" id="PF01636"/>
    </source>
</evidence>